<dbReference type="InterPro" id="IPR004045">
    <property type="entry name" value="Glutathione_S-Trfase_N"/>
</dbReference>
<dbReference type="InterPro" id="IPR004046">
    <property type="entry name" value="GST_C"/>
</dbReference>
<dbReference type="Pfam" id="PF14497">
    <property type="entry name" value="GST_C_3"/>
    <property type="match status" value="1"/>
</dbReference>
<keyword evidence="3" id="KW-0808">Transferase</keyword>
<proteinExistence type="predicted"/>
<dbReference type="EMBL" id="QGGV01000015">
    <property type="protein sequence ID" value="PWK52763.1"/>
    <property type="molecule type" value="Genomic_DNA"/>
</dbReference>
<feature type="domain" description="GST C-terminal" evidence="2">
    <location>
        <begin position="83"/>
        <end position="202"/>
    </location>
</feature>
<reference evidence="3 4" key="1">
    <citation type="submission" date="2018-05" db="EMBL/GenBank/DDBJ databases">
        <title>Genomic Encyclopedia of Type Strains, Phase IV (KMG-IV): sequencing the most valuable type-strain genomes for metagenomic binning, comparative biology and taxonomic classification.</title>
        <authorList>
            <person name="Goeker M."/>
        </authorList>
    </citation>
    <scope>NUCLEOTIDE SEQUENCE [LARGE SCALE GENOMIC DNA]</scope>
    <source>
        <strain evidence="3 4">DSM 103371</strain>
    </source>
</reference>
<organism evidence="3 4">
    <name type="scientific">Silicimonas algicola</name>
    <dbReference type="NCBI Taxonomy" id="1826607"/>
    <lineage>
        <taxon>Bacteria</taxon>
        <taxon>Pseudomonadati</taxon>
        <taxon>Pseudomonadota</taxon>
        <taxon>Alphaproteobacteria</taxon>
        <taxon>Rhodobacterales</taxon>
        <taxon>Paracoccaceae</taxon>
    </lineage>
</organism>
<dbReference type="InterPro" id="IPR040079">
    <property type="entry name" value="Glutathione_S-Trfase"/>
</dbReference>
<dbReference type="OrthoDB" id="509852at2"/>
<dbReference type="PANTHER" id="PTHR11571">
    <property type="entry name" value="GLUTATHIONE S-TRANSFERASE"/>
    <property type="match status" value="1"/>
</dbReference>
<evidence type="ECO:0000259" key="2">
    <source>
        <dbReference type="PROSITE" id="PS50405"/>
    </source>
</evidence>
<feature type="domain" description="GST N-terminal" evidence="1">
    <location>
        <begin position="3"/>
        <end position="81"/>
    </location>
</feature>
<dbReference type="AlphaFoldDB" id="A0A316FWI6"/>
<evidence type="ECO:0000313" key="4">
    <source>
        <dbReference type="Proteomes" id="UP000245390"/>
    </source>
</evidence>
<dbReference type="SUPFAM" id="SSF52833">
    <property type="entry name" value="Thioredoxin-like"/>
    <property type="match status" value="1"/>
</dbReference>
<dbReference type="KEGG" id="salo:EF888_10955"/>
<evidence type="ECO:0000313" key="3">
    <source>
        <dbReference type="EMBL" id="PWK52763.1"/>
    </source>
</evidence>
<accession>A0A316FWI6</accession>
<dbReference type="GO" id="GO:0004364">
    <property type="term" value="F:glutathione transferase activity"/>
    <property type="evidence" value="ECO:0007669"/>
    <property type="project" value="TreeGrafter"/>
</dbReference>
<dbReference type="PANTHER" id="PTHR11571:SF252">
    <property type="entry name" value="GLUTATHIONE S-TRANSFERASE"/>
    <property type="match status" value="1"/>
</dbReference>
<dbReference type="PROSITE" id="PS50405">
    <property type="entry name" value="GST_CTER"/>
    <property type="match status" value="1"/>
</dbReference>
<evidence type="ECO:0000259" key="1">
    <source>
        <dbReference type="PROSITE" id="PS50404"/>
    </source>
</evidence>
<protein>
    <submittedName>
        <fullName evidence="3">Glutathione S-transferase</fullName>
    </submittedName>
</protein>
<dbReference type="Gene3D" id="1.20.1050.10">
    <property type="match status" value="1"/>
</dbReference>
<dbReference type="PROSITE" id="PS50404">
    <property type="entry name" value="GST_NTER"/>
    <property type="match status" value="1"/>
</dbReference>
<dbReference type="RefSeq" id="WP_109761174.1">
    <property type="nucleotide sequence ID" value="NZ_CP034588.1"/>
</dbReference>
<dbReference type="Gene3D" id="3.40.30.10">
    <property type="entry name" value="Glutaredoxin"/>
    <property type="match status" value="1"/>
</dbReference>
<name>A0A316FWI6_9RHOB</name>
<dbReference type="CDD" id="cd03039">
    <property type="entry name" value="GST_N_Sigma_like"/>
    <property type="match status" value="1"/>
</dbReference>
<dbReference type="InterPro" id="IPR010987">
    <property type="entry name" value="Glutathione-S-Trfase_C-like"/>
</dbReference>
<dbReference type="SUPFAM" id="SSF47616">
    <property type="entry name" value="GST C-terminal domain-like"/>
    <property type="match status" value="1"/>
</dbReference>
<comment type="caution">
    <text evidence="3">The sequence shown here is derived from an EMBL/GenBank/DDBJ whole genome shotgun (WGS) entry which is preliminary data.</text>
</comment>
<dbReference type="Proteomes" id="UP000245390">
    <property type="component" value="Unassembled WGS sequence"/>
</dbReference>
<gene>
    <name evidence="3" type="ORF">C8D95_11540</name>
</gene>
<dbReference type="InterPro" id="IPR050213">
    <property type="entry name" value="GST_superfamily"/>
</dbReference>
<dbReference type="InterPro" id="IPR036282">
    <property type="entry name" value="Glutathione-S-Trfase_C_sf"/>
</dbReference>
<dbReference type="SFLD" id="SFLDS00019">
    <property type="entry name" value="Glutathione_Transferase_(cytos"/>
    <property type="match status" value="1"/>
</dbReference>
<keyword evidence="4" id="KW-1185">Reference proteome</keyword>
<sequence>MPDPIVRYFDFAGSRGEEVRLALVIAGVPFDDERLTRDDLARIKADLPFGSLPVLEFPERGIFSQTNAILRLIGRLHHLHPDDPWDAARHDAVLEACEDLRHRISATSRITEATERQVARKNLADGFIPHWARGIEDLIGENPFVGGTQPAVADVKIYMMDKALRGGAFDDIPTTVLDPFARIGGVARGVASHPPVQAWYAQ</sequence>
<dbReference type="GO" id="GO:0006749">
    <property type="term" value="P:glutathione metabolic process"/>
    <property type="evidence" value="ECO:0007669"/>
    <property type="project" value="TreeGrafter"/>
</dbReference>
<dbReference type="InterPro" id="IPR036249">
    <property type="entry name" value="Thioredoxin-like_sf"/>
</dbReference>